<comment type="cofactor">
    <cofactor evidence="2">
        <name>Mg(2+)</name>
        <dbReference type="ChEBI" id="CHEBI:18420"/>
    </cofactor>
</comment>
<evidence type="ECO:0000313" key="11">
    <source>
        <dbReference type="EMBL" id="MFH6769952.1"/>
    </source>
</evidence>
<dbReference type="InterPro" id="IPR005135">
    <property type="entry name" value="Endo/exonuclease/phosphatase"/>
</dbReference>
<evidence type="ECO:0000256" key="9">
    <source>
        <dbReference type="SAM" id="Phobius"/>
    </source>
</evidence>
<keyword evidence="11" id="KW-0255">Endonuclease</keyword>
<dbReference type="PANTHER" id="PTHR15822:SF4">
    <property type="entry name" value="TYROSYL-DNA PHOSPHODIESTERASE 2"/>
    <property type="match status" value="1"/>
</dbReference>
<keyword evidence="4" id="KW-0479">Metal-binding</keyword>
<keyword evidence="5" id="KW-0227">DNA damage</keyword>
<keyword evidence="6" id="KW-0378">Hydrolase</keyword>
<protein>
    <submittedName>
        <fullName evidence="11">Endonuclease/exonuclease/phosphatase family protein</fullName>
    </submittedName>
</protein>
<sequence>MKKLHLFDKIVFVFNAIIATVLLLSLILPFLPPKTFSFLSVLSLGVPLLILLNVLFFLYWLIKIKRQLLLSLLVLFIGYVFHGSLYKFSTSNDIKIDNPITVMNFNVRLFNLYDWIKEKDIDFKIVNFVKSENPDILCIQEYHPNSRIDFSFFKYRYEKLSGKSTRHGQVILSHYPIINSGSIEFPNTANNAIYADVVKNKDTFRIYNIHLESLKIDTDVEKLKEEGSERLLKLAGTTFKRQQFQSELFLLHKRQCPYKMIICGDFNNTAYSYVYRKIKGNLNDTFKEAGAGFGRTYDFKFFPVRIDFIFADDSFVVNKFKTYDDHLSDHYPIMTSLSLE</sequence>
<keyword evidence="9" id="KW-0472">Membrane</keyword>
<evidence type="ECO:0000313" key="12">
    <source>
        <dbReference type="Proteomes" id="UP001610104"/>
    </source>
</evidence>
<keyword evidence="7" id="KW-0460">Magnesium</keyword>
<keyword evidence="9" id="KW-0812">Transmembrane</keyword>
<name>A0ABW7MW79_9FLAO</name>
<comment type="cofactor">
    <cofactor evidence="1">
        <name>Mn(2+)</name>
        <dbReference type="ChEBI" id="CHEBI:29035"/>
    </cofactor>
</comment>
<keyword evidence="9" id="KW-1133">Transmembrane helix</keyword>
<evidence type="ECO:0000256" key="4">
    <source>
        <dbReference type="ARBA" id="ARBA00022723"/>
    </source>
</evidence>
<evidence type="ECO:0000256" key="2">
    <source>
        <dbReference type="ARBA" id="ARBA00001946"/>
    </source>
</evidence>
<reference evidence="11 12" key="1">
    <citation type="submission" date="2024-02" db="EMBL/GenBank/DDBJ databases">
        <title>A Gaetbulibacter species isolated from tidal flats and genomic insights of their niches.</title>
        <authorList>
            <person name="Ye Y."/>
        </authorList>
    </citation>
    <scope>NUCLEOTIDE SEQUENCE [LARGE SCALE GENOMIC DNA]</scope>
    <source>
        <strain evidence="11 12">KEM-8</strain>
    </source>
</reference>
<dbReference type="CDD" id="cd09084">
    <property type="entry name" value="EEP-2"/>
    <property type="match status" value="1"/>
</dbReference>
<dbReference type="RefSeq" id="WP_395439173.1">
    <property type="nucleotide sequence ID" value="NZ_JBAWKC010000005.1"/>
</dbReference>
<accession>A0ABW7MW79</accession>
<evidence type="ECO:0000259" key="10">
    <source>
        <dbReference type="Pfam" id="PF03372"/>
    </source>
</evidence>
<evidence type="ECO:0000256" key="7">
    <source>
        <dbReference type="ARBA" id="ARBA00022842"/>
    </source>
</evidence>
<evidence type="ECO:0000256" key="1">
    <source>
        <dbReference type="ARBA" id="ARBA00001936"/>
    </source>
</evidence>
<evidence type="ECO:0000256" key="5">
    <source>
        <dbReference type="ARBA" id="ARBA00022763"/>
    </source>
</evidence>
<dbReference type="Proteomes" id="UP001610104">
    <property type="component" value="Unassembled WGS sequence"/>
</dbReference>
<dbReference type="EMBL" id="JBAWKC010000005">
    <property type="protein sequence ID" value="MFH6769952.1"/>
    <property type="molecule type" value="Genomic_DNA"/>
</dbReference>
<dbReference type="PANTHER" id="PTHR15822">
    <property type="entry name" value="TRAF AND TNF RECEPTOR-ASSOCIATED PROTEIN"/>
    <property type="match status" value="1"/>
</dbReference>
<evidence type="ECO:0000256" key="8">
    <source>
        <dbReference type="ARBA" id="ARBA00023204"/>
    </source>
</evidence>
<organism evidence="11 12">
    <name type="scientific">Gaetbulibacter aquiaggeris</name>
    <dbReference type="NCBI Taxonomy" id="1735373"/>
    <lineage>
        <taxon>Bacteria</taxon>
        <taxon>Pseudomonadati</taxon>
        <taxon>Bacteroidota</taxon>
        <taxon>Flavobacteriia</taxon>
        <taxon>Flavobacteriales</taxon>
        <taxon>Flavobacteriaceae</taxon>
        <taxon>Gaetbulibacter</taxon>
    </lineage>
</organism>
<dbReference type="SUPFAM" id="SSF56219">
    <property type="entry name" value="DNase I-like"/>
    <property type="match status" value="1"/>
</dbReference>
<proteinExistence type="predicted"/>
<dbReference type="InterPro" id="IPR051547">
    <property type="entry name" value="TDP2-like"/>
</dbReference>
<comment type="caution">
    <text evidence="11">The sequence shown here is derived from an EMBL/GenBank/DDBJ whole genome shotgun (WGS) entry which is preliminary data.</text>
</comment>
<evidence type="ECO:0000256" key="3">
    <source>
        <dbReference type="ARBA" id="ARBA00022722"/>
    </source>
</evidence>
<dbReference type="GO" id="GO:0004519">
    <property type="term" value="F:endonuclease activity"/>
    <property type="evidence" value="ECO:0007669"/>
    <property type="project" value="UniProtKB-KW"/>
</dbReference>
<keyword evidence="12" id="KW-1185">Reference proteome</keyword>
<keyword evidence="3" id="KW-0540">Nuclease</keyword>
<dbReference type="Gene3D" id="3.60.10.10">
    <property type="entry name" value="Endonuclease/exonuclease/phosphatase"/>
    <property type="match status" value="1"/>
</dbReference>
<feature type="transmembrane region" description="Helical" evidence="9">
    <location>
        <begin position="37"/>
        <end position="61"/>
    </location>
</feature>
<feature type="domain" description="Endonuclease/exonuclease/phosphatase" evidence="10">
    <location>
        <begin position="105"/>
        <end position="330"/>
    </location>
</feature>
<feature type="transmembrane region" description="Helical" evidence="9">
    <location>
        <begin position="12"/>
        <end position="31"/>
    </location>
</feature>
<dbReference type="Pfam" id="PF03372">
    <property type="entry name" value="Exo_endo_phos"/>
    <property type="match status" value="1"/>
</dbReference>
<feature type="transmembrane region" description="Helical" evidence="9">
    <location>
        <begin position="68"/>
        <end position="86"/>
    </location>
</feature>
<evidence type="ECO:0000256" key="6">
    <source>
        <dbReference type="ARBA" id="ARBA00022801"/>
    </source>
</evidence>
<dbReference type="InterPro" id="IPR036691">
    <property type="entry name" value="Endo/exonu/phosph_ase_sf"/>
</dbReference>
<gene>
    <name evidence="11" type="ORF">V8G56_14465</name>
</gene>
<keyword evidence="8" id="KW-0234">DNA repair</keyword>